<organism evidence="9 10">
    <name type="scientific">Tuber aestivum</name>
    <name type="common">summer truffle</name>
    <dbReference type="NCBI Taxonomy" id="59557"/>
    <lineage>
        <taxon>Eukaryota</taxon>
        <taxon>Fungi</taxon>
        <taxon>Dikarya</taxon>
        <taxon>Ascomycota</taxon>
        <taxon>Pezizomycotina</taxon>
        <taxon>Pezizomycetes</taxon>
        <taxon>Pezizales</taxon>
        <taxon>Tuberaceae</taxon>
        <taxon>Tuber</taxon>
    </lineage>
</organism>
<keyword evidence="2" id="KW-0240">DNA-directed RNA polymerase</keyword>
<feature type="compositionally biased region" description="Gly residues" evidence="6">
    <location>
        <begin position="375"/>
        <end position="388"/>
    </location>
</feature>
<evidence type="ECO:0000256" key="3">
    <source>
        <dbReference type="ARBA" id="ARBA00023163"/>
    </source>
</evidence>
<dbReference type="InterPro" id="IPR022905">
    <property type="entry name" value="Rpo11-like"/>
</dbReference>
<keyword evidence="7" id="KW-0812">Transmembrane</keyword>
<comment type="subcellular location">
    <subcellularLocation>
        <location evidence="1">Nucleus</location>
    </subcellularLocation>
</comment>
<evidence type="ECO:0000256" key="5">
    <source>
        <dbReference type="ARBA" id="ARBA00025751"/>
    </source>
</evidence>
<evidence type="ECO:0000256" key="6">
    <source>
        <dbReference type="SAM" id="MobiDB-lite"/>
    </source>
</evidence>
<proteinExistence type="inferred from homology"/>
<dbReference type="EMBL" id="LN890965">
    <property type="protein sequence ID" value="CUS13960.1"/>
    <property type="molecule type" value="Genomic_DNA"/>
</dbReference>
<dbReference type="InterPro" id="IPR036603">
    <property type="entry name" value="RBP11-like"/>
</dbReference>
<dbReference type="GO" id="GO:0003899">
    <property type="term" value="F:DNA-directed RNA polymerase activity"/>
    <property type="evidence" value="ECO:0007669"/>
    <property type="project" value="InterPro"/>
</dbReference>
<evidence type="ECO:0000256" key="2">
    <source>
        <dbReference type="ARBA" id="ARBA00022478"/>
    </source>
</evidence>
<dbReference type="PANTHER" id="PTHR13946">
    <property type="entry name" value="DNA-DIRECTED RNA POLYMERASE I,II,III"/>
    <property type="match status" value="1"/>
</dbReference>
<dbReference type="PANTHER" id="PTHR13946:SF16">
    <property type="entry name" value="DNA-DIRECTED RNA POLYMERASE II SUBUNIT RPB11"/>
    <property type="match status" value="1"/>
</dbReference>
<dbReference type="InterPro" id="IPR037685">
    <property type="entry name" value="RBP11"/>
</dbReference>
<evidence type="ECO:0000256" key="4">
    <source>
        <dbReference type="ARBA" id="ARBA00023242"/>
    </source>
</evidence>
<dbReference type="CDD" id="cd06926">
    <property type="entry name" value="RNAP_II_RPB11"/>
    <property type="match status" value="1"/>
</dbReference>
<feature type="region of interest" description="Disordered" evidence="6">
    <location>
        <begin position="315"/>
        <end position="477"/>
    </location>
</feature>
<sequence>MSLRYPGGRASTRGPSNYSRDMSPPIDDSVPANVIVRAGKNLRETIDPTEEFLLPAGEKRVVMKYDKNDPTTAVFTFNRDGQTLGGILVSALLALPCVIFAAYKVPHPLFFVFELRLTTDGSMDPKEALLEASKNMVEDLVILGRRFTHEWELLKQAQMAGGVGSGDIGLTPGRASYTRAVSSAEEAVNRSRSFQGGRHIQQDTRYQFFAGTPGTPGYQGHGSPVRVGYQAEGIRSRAGLGSPWGAGYPMEGQSAGYQGRARSPEKLDIHTGGDRSGSNLHGHGVSGYRAGGLQGNTYQGVGSSEAGFQASWALGQQASSPDRMSHQGSVKAGSPPGGSYRAGAAAVSDGPVNRGSWGGEKLEHRADSQAEGYRGDGSQGLGGSGYQLGGQQASTTPAGGGLMPEYQRANNRGSSHPDRERGSGYHVEGQQATAIGGGDWTSEHQRLTSQGYQGWDQHGRQEDAGAPKDTTMEDNDW</sequence>
<evidence type="ECO:0000256" key="7">
    <source>
        <dbReference type="SAM" id="Phobius"/>
    </source>
</evidence>
<dbReference type="HAMAP" id="MF_00261">
    <property type="entry name" value="RNApol_arch_Rpo11"/>
    <property type="match status" value="1"/>
</dbReference>
<gene>
    <name evidence="9" type="ORF">GSTUAT00001997001</name>
</gene>
<feature type="domain" description="DNA-directed RNA polymerase RBP11-like dimerisation" evidence="8">
    <location>
        <begin position="73"/>
        <end position="140"/>
    </location>
</feature>
<dbReference type="Gene3D" id="3.30.1360.10">
    <property type="entry name" value="RNA polymerase, RBP11-like subunit"/>
    <property type="match status" value="1"/>
</dbReference>
<dbReference type="GO" id="GO:0005665">
    <property type="term" value="C:RNA polymerase II, core complex"/>
    <property type="evidence" value="ECO:0007669"/>
    <property type="project" value="InterPro"/>
</dbReference>
<evidence type="ECO:0000259" key="8">
    <source>
        <dbReference type="Pfam" id="PF13656"/>
    </source>
</evidence>
<feature type="compositionally biased region" description="Basic and acidic residues" evidence="6">
    <location>
        <begin position="457"/>
        <end position="466"/>
    </location>
</feature>
<evidence type="ECO:0000313" key="10">
    <source>
        <dbReference type="Proteomes" id="UP001412239"/>
    </source>
</evidence>
<protein>
    <recommendedName>
        <fullName evidence="8">DNA-directed RNA polymerase RBP11-like dimerisation domain-containing protein</fullName>
    </recommendedName>
</protein>
<dbReference type="GO" id="GO:0046983">
    <property type="term" value="F:protein dimerization activity"/>
    <property type="evidence" value="ECO:0007669"/>
    <property type="project" value="InterPro"/>
</dbReference>
<keyword evidence="10" id="KW-1185">Reference proteome</keyword>
<keyword evidence="7" id="KW-1133">Transmembrane helix</keyword>
<dbReference type="InterPro" id="IPR009025">
    <property type="entry name" value="RBP11-like_dimer"/>
</dbReference>
<keyword evidence="3" id="KW-0804">Transcription</keyword>
<feature type="transmembrane region" description="Helical" evidence="7">
    <location>
        <begin position="84"/>
        <end position="103"/>
    </location>
</feature>
<feature type="region of interest" description="Disordered" evidence="6">
    <location>
        <begin position="1"/>
        <end position="26"/>
    </location>
</feature>
<feature type="compositionally biased region" description="Basic and acidic residues" evidence="6">
    <location>
        <begin position="262"/>
        <end position="273"/>
    </location>
</feature>
<comment type="similarity">
    <text evidence="5">Belongs to the archaeal Rpo11/eukaryotic RPB11/RPC19 RNA polymerase subunit family.</text>
</comment>
<keyword evidence="7" id="KW-0472">Membrane</keyword>
<name>A0A292Q5F7_9PEZI</name>
<dbReference type="SUPFAM" id="SSF55257">
    <property type="entry name" value="RBP11-like subunits of RNA polymerase"/>
    <property type="match status" value="1"/>
</dbReference>
<evidence type="ECO:0000313" key="9">
    <source>
        <dbReference type="EMBL" id="CUS13960.1"/>
    </source>
</evidence>
<feature type="compositionally biased region" description="Polar residues" evidence="6">
    <location>
        <begin position="315"/>
        <end position="328"/>
    </location>
</feature>
<dbReference type="AlphaFoldDB" id="A0A292Q5F7"/>
<dbReference type="Proteomes" id="UP001412239">
    <property type="component" value="Unassembled WGS sequence"/>
</dbReference>
<dbReference type="GO" id="GO:0006366">
    <property type="term" value="P:transcription by RNA polymerase II"/>
    <property type="evidence" value="ECO:0007669"/>
    <property type="project" value="InterPro"/>
</dbReference>
<reference evidence="9" key="1">
    <citation type="submission" date="2015-10" db="EMBL/GenBank/DDBJ databases">
        <authorList>
            <person name="Regsiter A."/>
            <person name="william w."/>
        </authorList>
    </citation>
    <scope>NUCLEOTIDE SEQUENCE</scope>
    <source>
        <strain evidence="9">Montdore</strain>
    </source>
</reference>
<accession>A0A292Q5F7</accession>
<feature type="region of interest" description="Disordered" evidence="6">
    <location>
        <begin position="245"/>
        <end position="288"/>
    </location>
</feature>
<evidence type="ECO:0000256" key="1">
    <source>
        <dbReference type="ARBA" id="ARBA00004123"/>
    </source>
</evidence>
<keyword evidence="4" id="KW-0539">Nucleus</keyword>
<dbReference type="Pfam" id="PF13656">
    <property type="entry name" value="RNA_pol_L_2"/>
    <property type="match status" value="1"/>
</dbReference>